<dbReference type="AlphaFoldDB" id="A0AAW0A677"/>
<sequence length="528" mass="58661">MHRALRIPEVVELICAATEFPALAALARTCQSFQLPALAVLWATQKQLTSLLKCLPSDALEEAQETVGATTNTVIRFRRPITSSDLSRLVLHAEKVKNLYIEKPHSVHWTVYVALSFALPALPLFPNLRHLTWKPPEEAYSHIRMFVGQKLRSVTLDPELPQLFGFHLLPYLRDFHPDLLCVEIGPIYFVQDPSWKEAMYSAIRGMNRLQDLKLPSLDGPTMLHLAQLPHLSHLEVSSFPQLPDDIQAQLAAAGPAFTSLHKFTTFSDSPASISNFLSMDAVADALTELILGFASDSYAKPEEWQTLSTIIARKSSQTLQGLAFTERFVYEDDAPDDPSRMIRQESFHPLLACPNLTAVILQIGYGITIDDDFIRKISEAWPRLQILNISPKFHCSQYVPRTTLPGLIPLAQHCRSLTSLTITLDATALDPHAKGKPGNGISSESLCELNVAESPISSPAAVASFLSAIFPKLERVVSRGDEERNEMIPNWEEYVERWDSVGGLVQVIAAARAQEHCIQTLGSAMDTE</sequence>
<accession>A0AAW0A677</accession>
<organism evidence="1 2">
    <name type="scientific">Favolaschia claudopus</name>
    <dbReference type="NCBI Taxonomy" id="2862362"/>
    <lineage>
        <taxon>Eukaryota</taxon>
        <taxon>Fungi</taxon>
        <taxon>Dikarya</taxon>
        <taxon>Basidiomycota</taxon>
        <taxon>Agaricomycotina</taxon>
        <taxon>Agaricomycetes</taxon>
        <taxon>Agaricomycetidae</taxon>
        <taxon>Agaricales</taxon>
        <taxon>Marasmiineae</taxon>
        <taxon>Mycenaceae</taxon>
        <taxon>Favolaschia</taxon>
    </lineage>
</organism>
<comment type="caution">
    <text evidence="1">The sequence shown here is derived from an EMBL/GenBank/DDBJ whole genome shotgun (WGS) entry which is preliminary data.</text>
</comment>
<evidence type="ECO:0008006" key="3">
    <source>
        <dbReference type="Google" id="ProtNLM"/>
    </source>
</evidence>
<dbReference type="SUPFAM" id="SSF52047">
    <property type="entry name" value="RNI-like"/>
    <property type="match status" value="1"/>
</dbReference>
<reference evidence="1 2" key="1">
    <citation type="journal article" date="2024" name="J Genomics">
        <title>Draft genome sequencing and assembly of Favolaschia claudopus CIRM-BRFM 2984 isolated from oak limbs.</title>
        <authorList>
            <person name="Navarro D."/>
            <person name="Drula E."/>
            <person name="Chaduli D."/>
            <person name="Cazenave R."/>
            <person name="Ahrendt S."/>
            <person name="Wang J."/>
            <person name="Lipzen A."/>
            <person name="Daum C."/>
            <person name="Barry K."/>
            <person name="Grigoriev I.V."/>
            <person name="Favel A."/>
            <person name="Rosso M.N."/>
            <person name="Martin F."/>
        </authorList>
    </citation>
    <scope>NUCLEOTIDE SEQUENCE [LARGE SCALE GENOMIC DNA]</scope>
    <source>
        <strain evidence="1 2">CIRM-BRFM 2984</strain>
    </source>
</reference>
<name>A0AAW0A677_9AGAR</name>
<keyword evidence="2" id="KW-1185">Reference proteome</keyword>
<dbReference type="Proteomes" id="UP001362999">
    <property type="component" value="Unassembled WGS sequence"/>
</dbReference>
<gene>
    <name evidence="1" type="ORF">R3P38DRAFT_3048630</name>
</gene>
<evidence type="ECO:0000313" key="2">
    <source>
        <dbReference type="Proteomes" id="UP001362999"/>
    </source>
</evidence>
<dbReference type="InterPro" id="IPR032675">
    <property type="entry name" value="LRR_dom_sf"/>
</dbReference>
<dbReference type="Gene3D" id="3.80.10.10">
    <property type="entry name" value="Ribonuclease Inhibitor"/>
    <property type="match status" value="1"/>
</dbReference>
<dbReference type="EMBL" id="JAWWNJ010000083">
    <property type="protein sequence ID" value="KAK7001346.1"/>
    <property type="molecule type" value="Genomic_DNA"/>
</dbReference>
<evidence type="ECO:0000313" key="1">
    <source>
        <dbReference type="EMBL" id="KAK7001346.1"/>
    </source>
</evidence>
<proteinExistence type="predicted"/>
<protein>
    <recommendedName>
        <fullName evidence="3">F-box domain-containing protein</fullName>
    </recommendedName>
</protein>